<dbReference type="AlphaFoldDB" id="A0A8J7QCL1"/>
<dbReference type="Pfam" id="PF04542">
    <property type="entry name" value="Sigma70_r2"/>
    <property type="match status" value="1"/>
</dbReference>
<protein>
    <submittedName>
        <fullName evidence="8">RNA polymerase sigma factor</fullName>
    </submittedName>
</protein>
<dbReference type="InterPro" id="IPR014284">
    <property type="entry name" value="RNA_pol_sigma-70_dom"/>
</dbReference>
<reference evidence="8" key="1">
    <citation type="submission" date="2021-03" db="EMBL/GenBank/DDBJ databases">
        <authorList>
            <person name="Wang G."/>
        </authorList>
    </citation>
    <scope>NUCLEOTIDE SEQUENCE</scope>
    <source>
        <strain evidence="8">KCTC 12899</strain>
    </source>
</reference>
<keyword evidence="9" id="KW-1185">Reference proteome</keyword>
<dbReference type="InterPro" id="IPR013325">
    <property type="entry name" value="RNA_pol_sigma_r2"/>
</dbReference>
<evidence type="ECO:0000256" key="5">
    <source>
        <dbReference type="SAM" id="MobiDB-lite"/>
    </source>
</evidence>
<proteinExistence type="predicted"/>
<evidence type="ECO:0000256" key="3">
    <source>
        <dbReference type="ARBA" id="ARBA00023125"/>
    </source>
</evidence>
<feature type="domain" description="RNA polymerase sigma-70 region 2" evidence="6">
    <location>
        <begin position="47"/>
        <end position="113"/>
    </location>
</feature>
<dbReference type="NCBIfam" id="TIGR02937">
    <property type="entry name" value="sigma70-ECF"/>
    <property type="match status" value="1"/>
</dbReference>
<dbReference type="EMBL" id="JAFREP010000002">
    <property type="protein sequence ID" value="MBO1317215.1"/>
    <property type="molecule type" value="Genomic_DNA"/>
</dbReference>
<keyword evidence="3" id="KW-0238">DNA-binding</keyword>
<dbReference type="GO" id="GO:0016987">
    <property type="term" value="F:sigma factor activity"/>
    <property type="evidence" value="ECO:0007669"/>
    <property type="project" value="UniProtKB-KW"/>
</dbReference>
<feature type="compositionally biased region" description="Low complexity" evidence="5">
    <location>
        <begin position="10"/>
        <end position="20"/>
    </location>
</feature>
<keyword evidence="2" id="KW-0731">Sigma factor</keyword>
<sequence>MTREEPPAKGDAGIDTGIDAGSDDHRDALADLARQALAGSSAALEQLMEAVRDPIYGLALRMLLHPQDAEDAAQDIAIRIITHLSQFRGEGSFISWAMRIAANTLINMKKKRRLEQLTFADVGAELESGWDAPPLAGQNPATTHRTELKLLVKEVKIGCSSAMLQCLDRDKRIAYILGEIFEVTSEQGAFILEITPAAFRKRLSRARELLTAFMQQHCGLVVRENRCNCRDRLPVAVSRHHVDPKQLFFANHPRAAVSVRQQLNPTTPVSGAVHQTVREIDAMHKVAAVFRSHPDYRGPEAYMQSVRALMQSGSFRAFEV</sequence>
<feature type="region of interest" description="Disordered" evidence="5">
    <location>
        <begin position="1"/>
        <end position="20"/>
    </location>
</feature>
<name>A0A8J7QCL1_9BACT</name>
<dbReference type="PANTHER" id="PTHR43133:SF8">
    <property type="entry name" value="RNA POLYMERASE SIGMA FACTOR HI_1459-RELATED"/>
    <property type="match status" value="1"/>
</dbReference>
<dbReference type="SUPFAM" id="SSF88946">
    <property type="entry name" value="Sigma2 domain of RNA polymerase sigma factors"/>
    <property type="match status" value="1"/>
</dbReference>
<evidence type="ECO:0000313" key="7">
    <source>
        <dbReference type="EMBL" id="MBO1317215.1"/>
    </source>
</evidence>
<comment type="caution">
    <text evidence="8">The sequence shown here is derived from an EMBL/GenBank/DDBJ whole genome shotgun (WGS) entry which is preliminary data.</text>
</comment>
<evidence type="ECO:0000256" key="4">
    <source>
        <dbReference type="ARBA" id="ARBA00023163"/>
    </source>
</evidence>
<keyword evidence="4" id="KW-0804">Transcription</keyword>
<dbReference type="PANTHER" id="PTHR43133">
    <property type="entry name" value="RNA POLYMERASE ECF-TYPE SIGMA FACTO"/>
    <property type="match status" value="1"/>
</dbReference>
<organism evidence="8 9">
    <name type="scientific">Acanthopleuribacter pedis</name>
    <dbReference type="NCBI Taxonomy" id="442870"/>
    <lineage>
        <taxon>Bacteria</taxon>
        <taxon>Pseudomonadati</taxon>
        <taxon>Acidobacteriota</taxon>
        <taxon>Holophagae</taxon>
        <taxon>Acanthopleuribacterales</taxon>
        <taxon>Acanthopleuribacteraceae</taxon>
        <taxon>Acanthopleuribacter</taxon>
    </lineage>
</organism>
<dbReference type="Proteomes" id="UP000664417">
    <property type="component" value="Unassembled WGS sequence"/>
</dbReference>
<dbReference type="InterPro" id="IPR007627">
    <property type="entry name" value="RNA_pol_sigma70_r2"/>
</dbReference>
<dbReference type="GO" id="GO:0003677">
    <property type="term" value="F:DNA binding"/>
    <property type="evidence" value="ECO:0007669"/>
    <property type="project" value="UniProtKB-KW"/>
</dbReference>
<evidence type="ECO:0000313" key="9">
    <source>
        <dbReference type="Proteomes" id="UP000664417"/>
    </source>
</evidence>
<dbReference type="RefSeq" id="WP_207856452.1">
    <property type="nucleotide sequence ID" value="NZ_JAFREP010000002.1"/>
</dbReference>
<dbReference type="GO" id="GO:0006352">
    <property type="term" value="P:DNA-templated transcription initiation"/>
    <property type="evidence" value="ECO:0007669"/>
    <property type="project" value="InterPro"/>
</dbReference>
<evidence type="ECO:0000256" key="2">
    <source>
        <dbReference type="ARBA" id="ARBA00023082"/>
    </source>
</evidence>
<keyword evidence="1" id="KW-0805">Transcription regulation</keyword>
<evidence type="ECO:0000313" key="8">
    <source>
        <dbReference type="EMBL" id="MBO1318521.1"/>
    </source>
</evidence>
<gene>
    <name evidence="7" type="ORF">J3U88_02000</name>
    <name evidence="8" type="ORF">J3U88_08635</name>
</gene>
<accession>A0A8J7QCL1</accession>
<dbReference type="EMBL" id="JAFREP010000006">
    <property type="protein sequence ID" value="MBO1318521.1"/>
    <property type="molecule type" value="Genomic_DNA"/>
</dbReference>
<evidence type="ECO:0000259" key="6">
    <source>
        <dbReference type="Pfam" id="PF04542"/>
    </source>
</evidence>
<dbReference type="Gene3D" id="1.10.1740.10">
    <property type="match status" value="1"/>
</dbReference>
<dbReference type="InterPro" id="IPR039425">
    <property type="entry name" value="RNA_pol_sigma-70-like"/>
</dbReference>
<evidence type="ECO:0000256" key="1">
    <source>
        <dbReference type="ARBA" id="ARBA00023015"/>
    </source>
</evidence>